<accession>A0AAJ7TFP5</accession>
<protein>
    <submittedName>
        <fullName evidence="4">F-box/LRR-repeat protein 18</fullName>
    </submittedName>
</protein>
<name>A0AAJ7TFP5_PETMA</name>
<keyword evidence="3" id="KW-1185">Reference proteome</keyword>
<dbReference type="GO" id="GO:0031146">
    <property type="term" value="P:SCF-dependent proteasomal ubiquitin-dependent protein catabolic process"/>
    <property type="evidence" value="ECO:0007669"/>
    <property type="project" value="InterPro"/>
</dbReference>
<evidence type="ECO:0000256" key="1">
    <source>
        <dbReference type="SAM" id="MobiDB-lite"/>
    </source>
</evidence>
<dbReference type="SUPFAM" id="SSF81383">
    <property type="entry name" value="F-box domain"/>
    <property type="match status" value="1"/>
</dbReference>
<dbReference type="InterPro" id="IPR036047">
    <property type="entry name" value="F-box-like_dom_sf"/>
</dbReference>
<dbReference type="PANTHER" id="PTHR13382">
    <property type="entry name" value="MITOCHONDRIAL ATP SYNTHASE COUPLING FACTOR B"/>
    <property type="match status" value="1"/>
</dbReference>
<dbReference type="Pfam" id="PF19729">
    <property type="entry name" value="LRR_FBXL18"/>
    <property type="match status" value="2"/>
</dbReference>
<reference evidence="4" key="1">
    <citation type="submission" date="2025-08" db="UniProtKB">
        <authorList>
            <consortium name="RefSeq"/>
        </authorList>
    </citation>
    <scope>IDENTIFICATION</scope>
    <source>
        <tissue evidence="4">Sperm</tissue>
    </source>
</reference>
<feature type="compositionally biased region" description="Basic and acidic residues" evidence="1">
    <location>
        <begin position="339"/>
        <end position="354"/>
    </location>
</feature>
<evidence type="ECO:0000259" key="2">
    <source>
        <dbReference type="Pfam" id="PF19729"/>
    </source>
</evidence>
<evidence type="ECO:0000313" key="3">
    <source>
        <dbReference type="Proteomes" id="UP001318040"/>
    </source>
</evidence>
<dbReference type="KEGG" id="pmrn:116946218"/>
<feature type="domain" description="F-box/LRR-repeat protein 18 LRR" evidence="2">
    <location>
        <begin position="371"/>
        <end position="744"/>
    </location>
</feature>
<dbReference type="Gene3D" id="3.80.10.10">
    <property type="entry name" value="Ribonuclease Inhibitor"/>
    <property type="match status" value="2"/>
</dbReference>
<gene>
    <name evidence="4" type="primary">FBXL18</name>
</gene>
<dbReference type="SUPFAM" id="SSF52047">
    <property type="entry name" value="RNI-like"/>
    <property type="match status" value="1"/>
</dbReference>
<dbReference type="CTD" id="80028"/>
<organism evidence="3 4">
    <name type="scientific">Petromyzon marinus</name>
    <name type="common">Sea lamprey</name>
    <dbReference type="NCBI Taxonomy" id="7757"/>
    <lineage>
        <taxon>Eukaryota</taxon>
        <taxon>Metazoa</taxon>
        <taxon>Chordata</taxon>
        <taxon>Craniata</taxon>
        <taxon>Vertebrata</taxon>
        <taxon>Cyclostomata</taxon>
        <taxon>Hyperoartia</taxon>
        <taxon>Petromyzontiformes</taxon>
        <taxon>Petromyzontidae</taxon>
        <taxon>Petromyzon</taxon>
    </lineage>
</organism>
<dbReference type="Proteomes" id="UP001318040">
    <property type="component" value="Chromosome 26"/>
</dbReference>
<dbReference type="InterPro" id="IPR032675">
    <property type="entry name" value="LRR_dom_sf"/>
</dbReference>
<feature type="domain" description="F-box/LRR-repeat protein 18 LRR" evidence="2">
    <location>
        <begin position="78"/>
        <end position="328"/>
    </location>
</feature>
<dbReference type="InterPro" id="IPR050648">
    <property type="entry name" value="F-box_LRR-repeat"/>
</dbReference>
<dbReference type="InterPro" id="IPR045627">
    <property type="entry name" value="FBXL18_LRR"/>
</dbReference>
<dbReference type="GO" id="GO:0005737">
    <property type="term" value="C:cytoplasm"/>
    <property type="evidence" value="ECO:0007669"/>
    <property type="project" value="TreeGrafter"/>
</dbReference>
<evidence type="ECO:0000313" key="4">
    <source>
        <dbReference type="RefSeq" id="XP_032817106.1"/>
    </source>
</evidence>
<dbReference type="AlphaFoldDB" id="A0AAJ7TFP5"/>
<feature type="compositionally biased region" description="Acidic residues" evidence="1">
    <location>
        <begin position="355"/>
        <end position="364"/>
    </location>
</feature>
<proteinExistence type="predicted"/>
<dbReference type="RefSeq" id="XP_032817106.1">
    <property type="nucleotide sequence ID" value="XM_032961215.1"/>
</dbReference>
<feature type="region of interest" description="Disordered" evidence="1">
    <location>
        <begin position="334"/>
        <end position="369"/>
    </location>
</feature>
<sequence>MEVDIPGRSCSNSSSEGPSLMGLCDELLLHVLSFVPCPDLLGSVRRVNQKLRALSVDRSLLADIKLSGAYQVTDQDVREILACARPDVQSLDLGGCYWLSANVLDAVCRCRSLVRLDVTGCALTATRLDRILGGAPALASLAIDVRPGFDATRLGAEARAALARITELRQTLLTPSYGVVPCCVAVRRLLLRLEIPDCDEVGGALPPAQLMVGQSNVPCYRHLRVFAVRLAPGFSNQDVARIYLSSLPARPPSGIETFVLSVPCGFPELTPWMSGFLAAVAESDDLASLQLPRSWLAEGSALRSVRLRRPRHLILPRCSLRSLDLAHMLALPAPGPARGDGDEGARAADRNDEGHGDDDDDGDGDAAASPARSLATLNLSGFAFGRFGVQRPEQASAAFLDALVRVCRRGLRSLNLAGAHVHLPLSPPAPGQLCRALSRLRRLRSLALPLCAVSSSSPAGHAPGGGRAPAVYVRRRGPSSRPGGDVAGSAEQRAEPVRAAPEMPARGFDKKMRVMRTAPLTAAEAPAVVLLGVGGGAPADAGPFAGLVSRLPQLRELELVSSNFVSALPRFEMANQQVRHCGHSTAFGDAELALIGQLPNLRRLTVAQAPEVVTGTGLVALARGCRHLQELSLANIGKPAHATYLPALCQALALCQKLHSFRLEQPYVSAGATFFRALLRCPELQRLCVVSRGGGLPEPDVALHFVAASPHLVVCHLFTGDTRVTCKELQKAIMRSVCSSRPALSVAVFPLMHDLLGEVIRSLPLSHLDDFTLFRSHVAQEPPGLWH</sequence>
<feature type="region of interest" description="Disordered" evidence="1">
    <location>
        <begin position="475"/>
        <end position="498"/>
    </location>
</feature>